<protein>
    <recommendedName>
        <fullName evidence="4">HYR domain-containing protein</fullName>
    </recommendedName>
</protein>
<dbReference type="InParanoid" id="A0A7M7N256"/>
<feature type="compositionally biased region" description="Pro residues" evidence="2">
    <location>
        <begin position="32"/>
        <end position="42"/>
    </location>
</feature>
<feature type="chain" id="PRO_5029888115" description="HYR domain-containing protein" evidence="3">
    <location>
        <begin position="22"/>
        <end position="136"/>
    </location>
</feature>
<feature type="compositionally biased region" description="Low complexity" evidence="2">
    <location>
        <begin position="82"/>
        <end position="91"/>
    </location>
</feature>
<evidence type="ECO:0000313" key="5">
    <source>
        <dbReference type="EnsemblMetazoa" id="XP_030829835"/>
    </source>
</evidence>
<keyword evidence="3" id="KW-0732">Signal</keyword>
<evidence type="ECO:0000256" key="2">
    <source>
        <dbReference type="SAM" id="MobiDB-lite"/>
    </source>
</evidence>
<feature type="region of interest" description="Disordered" evidence="2">
    <location>
        <begin position="23"/>
        <end position="45"/>
    </location>
</feature>
<feature type="domain" description="HYR" evidence="4">
    <location>
        <begin position="39"/>
        <end position="121"/>
    </location>
</feature>
<dbReference type="Pfam" id="PF02494">
    <property type="entry name" value="HYR"/>
    <property type="match status" value="1"/>
</dbReference>
<keyword evidence="1" id="KW-0677">Repeat</keyword>
<reference evidence="6" key="1">
    <citation type="submission" date="2015-02" db="EMBL/GenBank/DDBJ databases">
        <title>Genome sequencing for Strongylocentrotus purpuratus.</title>
        <authorList>
            <person name="Murali S."/>
            <person name="Liu Y."/>
            <person name="Vee V."/>
            <person name="English A."/>
            <person name="Wang M."/>
            <person name="Skinner E."/>
            <person name="Han Y."/>
            <person name="Muzny D.M."/>
            <person name="Worley K.C."/>
            <person name="Gibbs R.A."/>
        </authorList>
    </citation>
    <scope>NUCLEOTIDE SEQUENCE</scope>
</reference>
<dbReference type="PANTHER" id="PTHR46343">
    <property type="entry name" value="HYR DOMAIN-CONTAINING PROTEIN"/>
    <property type="match status" value="1"/>
</dbReference>
<feature type="signal peptide" evidence="3">
    <location>
        <begin position="1"/>
        <end position="21"/>
    </location>
</feature>
<dbReference type="PROSITE" id="PS50825">
    <property type="entry name" value="HYR"/>
    <property type="match status" value="1"/>
</dbReference>
<proteinExistence type="predicted"/>
<feature type="region of interest" description="Disordered" evidence="2">
    <location>
        <begin position="75"/>
        <end position="97"/>
    </location>
</feature>
<dbReference type="Proteomes" id="UP000007110">
    <property type="component" value="Unassembled WGS sequence"/>
</dbReference>
<keyword evidence="6" id="KW-1185">Reference proteome</keyword>
<dbReference type="PANTHER" id="PTHR46343:SF2">
    <property type="entry name" value="SUSHI_VON WILLEBRAND FACTOR TYPE A_EGF_PENTRAXIN DOMAIN-CONTAINING 1"/>
    <property type="match status" value="1"/>
</dbReference>
<evidence type="ECO:0000259" key="4">
    <source>
        <dbReference type="PROSITE" id="PS50825"/>
    </source>
</evidence>
<dbReference type="AlphaFoldDB" id="A0A7M7N256"/>
<dbReference type="InterPro" id="IPR043555">
    <property type="entry name" value="SRPX-like"/>
</dbReference>
<reference evidence="5" key="2">
    <citation type="submission" date="2021-01" db="UniProtKB">
        <authorList>
            <consortium name="EnsemblMetazoa"/>
        </authorList>
    </citation>
    <scope>IDENTIFICATION</scope>
</reference>
<dbReference type="GeneID" id="115919783"/>
<name>A0A7M7N256_STRPU</name>
<dbReference type="OMA" id="YIKYSAT"/>
<evidence type="ECO:0000313" key="6">
    <source>
        <dbReference type="Proteomes" id="UP000007110"/>
    </source>
</evidence>
<dbReference type="KEGG" id="spu:115919783"/>
<organism evidence="5 6">
    <name type="scientific">Strongylocentrotus purpuratus</name>
    <name type="common">Purple sea urchin</name>
    <dbReference type="NCBI Taxonomy" id="7668"/>
    <lineage>
        <taxon>Eukaryota</taxon>
        <taxon>Metazoa</taxon>
        <taxon>Echinodermata</taxon>
        <taxon>Eleutherozoa</taxon>
        <taxon>Echinozoa</taxon>
        <taxon>Echinoidea</taxon>
        <taxon>Euechinoidea</taxon>
        <taxon>Echinacea</taxon>
        <taxon>Camarodonta</taxon>
        <taxon>Echinidea</taxon>
        <taxon>Strongylocentrotidae</taxon>
        <taxon>Strongylocentrotus</taxon>
    </lineage>
</organism>
<evidence type="ECO:0000256" key="1">
    <source>
        <dbReference type="ARBA" id="ARBA00022737"/>
    </source>
</evidence>
<dbReference type="OrthoDB" id="6107386at2759"/>
<dbReference type="InterPro" id="IPR003410">
    <property type="entry name" value="HYR_dom"/>
</dbReference>
<sequence length="136" mass="14592">MKTTSIILCLLCITLFHATDAWSRRRRRRSDPPPPPPPPPNTAPRFYNCPQSLPVQYTTTPTAVVTWVEPTCTDTESSCTVSRSGPPSGSSFGEGTHSIAYTATDTSGSSTSCTVSFTVNVIRCSSPSSPQHCPTL</sequence>
<dbReference type="RefSeq" id="XP_030829835.1">
    <property type="nucleotide sequence ID" value="XM_030973975.1"/>
</dbReference>
<evidence type="ECO:0000256" key="3">
    <source>
        <dbReference type="SAM" id="SignalP"/>
    </source>
</evidence>
<dbReference type="EnsemblMetazoa" id="XM_030973975">
    <property type="protein sequence ID" value="XP_030829835"/>
    <property type="gene ID" value="LOC115919783"/>
</dbReference>
<accession>A0A7M7N256</accession>